<feature type="non-terminal residue" evidence="1">
    <location>
        <position position="227"/>
    </location>
</feature>
<reference evidence="1" key="1">
    <citation type="submission" date="2023-04" db="EMBL/GenBank/DDBJ databases">
        <title>A chromosome-level genome assembly of the parasitoid wasp Eretmocerus hayati.</title>
        <authorList>
            <person name="Zhong Y."/>
            <person name="Liu S."/>
            <person name="Liu Y."/>
        </authorList>
    </citation>
    <scope>NUCLEOTIDE SEQUENCE</scope>
    <source>
        <strain evidence="1">ZJU_SS_LIU_2023</strain>
    </source>
</reference>
<protein>
    <submittedName>
        <fullName evidence="1">Uncharacterized protein</fullName>
    </submittedName>
</protein>
<dbReference type="Proteomes" id="UP001239111">
    <property type="component" value="Chromosome 3"/>
</dbReference>
<proteinExistence type="predicted"/>
<comment type="caution">
    <text evidence="1">The sequence shown here is derived from an EMBL/GenBank/DDBJ whole genome shotgun (WGS) entry which is preliminary data.</text>
</comment>
<name>A0ACC2NI74_9HYME</name>
<organism evidence="1 2">
    <name type="scientific">Eretmocerus hayati</name>
    <dbReference type="NCBI Taxonomy" id="131215"/>
    <lineage>
        <taxon>Eukaryota</taxon>
        <taxon>Metazoa</taxon>
        <taxon>Ecdysozoa</taxon>
        <taxon>Arthropoda</taxon>
        <taxon>Hexapoda</taxon>
        <taxon>Insecta</taxon>
        <taxon>Pterygota</taxon>
        <taxon>Neoptera</taxon>
        <taxon>Endopterygota</taxon>
        <taxon>Hymenoptera</taxon>
        <taxon>Apocrita</taxon>
        <taxon>Proctotrupomorpha</taxon>
        <taxon>Chalcidoidea</taxon>
        <taxon>Aphelinidae</taxon>
        <taxon>Aphelininae</taxon>
        <taxon>Eretmocerus</taxon>
    </lineage>
</organism>
<dbReference type="EMBL" id="CM056743">
    <property type="protein sequence ID" value="KAJ8670807.1"/>
    <property type="molecule type" value="Genomic_DNA"/>
</dbReference>
<gene>
    <name evidence="1" type="ORF">QAD02_002066</name>
</gene>
<keyword evidence="2" id="KW-1185">Reference proteome</keyword>
<evidence type="ECO:0000313" key="2">
    <source>
        <dbReference type="Proteomes" id="UP001239111"/>
    </source>
</evidence>
<accession>A0ACC2NI74</accession>
<sequence>MTVTGGGAGPPGQSQQSQAQPQQQLAQPQQQLAQVQQGPSVASFAPTGHRRNISAPGLGFGHRRCESSGVPCGYHGPGHKRPDYGHRRTESISGIFGHKRSESASNHHMNLGGVHGHRRNESMYAMTGLYSEASRPVSSGGGGDQLAPGGKLSHDTVIRCHSRNPSSGLVDHRDFIIKCHSRNPSATLVVERPEKERAQTPPINPDSKDCGILSCRPVFIQRFAGIR</sequence>
<evidence type="ECO:0000313" key="1">
    <source>
        <dbReference type="EMBL" id="KAJ8670807.1"/>
    </source>
</evidence>